<accession>A0ABP2JU23</accession>
<organism evidence="1 2">
    <name type="scientific">Listeria marthii FSL S4-120</name>
    <dbReference type="NCBI Taxonomy" id="702457"/>
    <lineage>
        <taxon>Bacteria</taxon>
        <taxon>Bacillati</taxon>
        <taxon>Bacillota</taxon>
        <taxon>Bacilli</taxon>
        <taxon>Bacillales</taxon>
        <taxon>Listeriaceae</taxon>
        <taxon>Listeria</taxon>
    </lineage>
</organism>
<feature type="non-terminal residue" evidence="1">
    <location>
        <position position="1"/>
    </location>
</feature>
<comment type="caution">
    <text evidence="1">The sequence shown here is derived from an EMBL/GenBank/DDBJ whole genome shotgun (WGS) entry which is preliminary data.</text>
</comment>
<protein>
    <submittedName>
        <fullName evidence="1">Alcohol dehydrogenase, zinc-dependent</fullName>
    </submittedName>
</protein>
<dbReference type="Proteomes" id="UP000003412">
    <property type="component" value="Chromosome"/>
</dbReference>
<keyword evidence="2" id="KW-1185">Reference proteome</keyword>
<sequence>YEFMFTRSKYDTEDKVKQHEILTKAAHMLDGGTLRATLNKVLAPINAATIEEAHQIISSGKMIGKLVVKGFE</sequence>
<proteinExistence type="predicted"/>
<evidence type="ECO:0000313" key="1">
    <source>
        <dbReference type="EMBL" id="EFR86657.1"/>
    </source>
</evidence>
<dbReference type="Pfam" id="PF13602">
    <property type="entry name" value="ADH_zinc_N_2"/>
    <property type="match status" value="1"/>
</dbReference>
<evidence type="ECO:0000313" key="2">
    <source>
        <dbReference type="Proteomes" id="UP000003412"/>
    </source>
</evidence>
<dbReference type="EMBL" id="ADXF01000982">
    <property type="protein sequence ID" value="EFR86657.1"/>
    <property type="molecule type" value="Genomic_DNA"/>
</dbReference>
<gene>
    <name evidence="1" type="ORF">NT05LM_2951</name>
</gene>
<name>A0ABP2JU23_9LIST</name>
<reference evidence="1 2" key="1">
    <citation type="journal article" date="2010" name="Microbiol. Resour. Announc.">
        <title>Comparative genomics of the bacterial genus Listeria: Genome evolution is characterized by limited gene acquisition and limited gene loss.</title>
        <authorList>
            <person name="den Bakker H.C."/>
            <person name="Cummings C.A."/>
            <person name="Ferreira V."/>
            <person name="Vatta P."/>
            <person name="Orsi R.H."/>
            <person name="Degoricija L."/>
            <person name="Barker M."/>
            <person name="Petrauskene O."/>
            <person name="Furtado M.R."/>
            <person name="Wiedmann M."/>
        </authorList>
    </citation>
    <scope>NUCLEOTIDE SEQUENCE [LARGE SCALE GENOMIC DNA]</scope>
    <source>
        <strain evidence="1 2">FSL S4-120</strain>
    </source>
</reference>
<dbReference type="Gene3D" id="3.90.180.10">
    <property type="entry name" value="Medium-chain alcohol dehydrogenases, catalytic domain"/>
    <property type="match status" value="1"/>
</dbReference>